<dbReference type="InterPro" id="IPR036935">
    <property type="entry name" value="Ribosomal_bL9_N_sf"/>
</dbReference>
<dbReference type="InterPro" id="IPR020594">
    <property type="entry name" value="Ribosomal_bL9_bac/chp"/>
</dbReference>
<proteinExistence type="inferred from homology"/>
<dbReference type="PANTHER" id="PTHR21368">
    <property type="entry name" value="50S RIBOSOMAL PROTEIN L9"/>
    <property type="match status" value="1"/>
</dbReference>
<evidence type="ECO:0000313" key="10">
    <source>
        <dbReference type="EMBL" id="KKT83673.1"/>
    </source>
</evidence>
<organism evidence="10 11">
    <name type="scientific">Candidatus Giovannonibacteria bacterium GW2011_GWC2_44_9</name>
    <dbReference type="NCBI Taxonomy" id="1618658"/>
    <lineage>
        <taxon>Bacteria</taxon>
        <taxon>Candidatus Giovannoniibacteriota</taxon>
    </lineage>
</organism>
<dbReference type="SUPFAM" id="SSF55653">
    <property type="entry name" value="Ribosomal protein L9 C-domain"/>
    <property type="match status" value="1"/>
</dbReference>
<evidence type="ECO:0000313" key="11">
    <source>
        <dbReference type="Proteomes" id="UP000033915"/>
    </source>
</evidence>
<keyword evidence="2 7" id="KW-0699">rRNA-binding</keyword>
<dbReference type="Proteomes" id="UP000033915">
    <property type="component" value="Unassembled WGS sequence"/>
</dbReference>
<gene>
    <name evidence="7" type="primary">rplI</name>
    <name evidence="10" type="ORF">UW81_C0013G0008</name>
</gene>
<evidence type="ECO:0000256" key="6">
    <source>
        <dbReference type="ARBA" id="ARBA00035292"/>
    </source>
</evidence>
<reference evidence="10 11" key="1">
    <citation type="journal article" date="2015" name="Nature">
        <title>rRNA introns, odd ribosomes, and small enigmatic genomes across a large radiation of phyla.</title>
        <authorList>
            <person name="Brown C.T."/>
            <person name="Hug L.A."/>
            <person name="Thomas B.C."/>
            <person name="Sharon I."/>
            <person name="Castelle C.J."/>
            <person name="Singh A."/>
            <person name="Wilkins M.J."/>
            <person name="Williams K.H."/>
            <person name="Banfield J.F."/>
        </authorList>
    </citation>
    <scope>NUCLEOTIDE SEQUENCE [LARGE SCALE GENOMIC DNA]</scope>
</reference>
<evidence type="ECO:0000259" key="9">
    <source>
        <dbReference type="Pfam" id="PF03948"/>
    </source>
</evidence>
<accession>A0A0G1KJH2</accession>
<dbReference type="InterPro" id="IPR020070">
    <property type="entry name" value="Ribosomal_bL9_N"/>
</dbReference>
<dbReference type="InterPro" id="IPR036791">
    <property type="entry name" value="Ribosomal_bL9_C_sf"/>
</dbReference>
<name>A0A0G1KJH2_9BACT</name>
<evidence type="ECO:0000256" key="7">
    <source>
        <dbReference type="HAMAP-Rule" id="MF_00503"/>
    </source>
</evidence>
<sequence>MKIILLKDVAKLGRRGEIKETSDGYARNFLILRNLAAPATPENIKRTEEELKSKKIQKEHEYEGFHALQAVLAKPRLPDGQGRIVIKKKAYKNGRLYAAVSREEIIEALKQLNFHIPQNIEPKMIRFDPPIKTIGAYEARIMGPKGLPAGKAGESITIKIEVEKE</sequence>
<feature type="domain" description="Large ribosomal subunit protein bL9 C-terminal" evidence="9">
    <location>
        <begin position="81"/>
        <end position="141"/>
    </location>
</feature>
<dbReference type="GO" id="GO:0003735">
    <property type="term" value="F:structural constituent of ribosome"/>
    <property type="evidence" value="ECO:0007669"/>
    <property type="project" value="InterPro"/>
</dbReference>
<dbReference type="SUPFAM" id="SSF55658">
    <property type="entry name" value="L9 N-domain-like"/>
    <property type="match status" value="1"/>
</dbReference>
<dbReference type="GO" id="GO:0006412">
    <property type="term" value="P:translation"/>
    <property type="evidence" value="ECO:0007669"/>
    <property type="project" value="UniProtKB-UniRule"/>
</dbReference>
<keyword evidence="3 7" id="KW-0694">RNA-binding</keyword>
<dbReference type="InterPro" id="IPR009027">
    <property type="entry name" value="Ribosomal_bL9/RNase_H1_N"/>
</dbReference>
<dbReference type="InterPro" id="IPR000244">
    <property type="entry name" value="Ribosomal_bL9"/>
</dbReference>
<evidence type="ECO:0000256" key="5">
    <source>
        <dbReference type="ARBA" id="ARBA00023274"/>
    </source>
</evidence>
<comment type="similarity">
    <text evidence="1 7">Belongs to the bacterial ribosomal protein bL9 family.</text>
</comment>
<dbReference type="NCBIfam" id="TIGR00158">
    <property type="entry name" value="L9"/>
    <property type="match status" value="1"/>
</dbReference>
<keyword evidence="5 7" id="KW-0687">Ribonucleoprotein</keyword>
<dbReference type="Pfam" id="PF03948">
    <property type="entry name" value="Ribosomal_L9_C"/>
    <property type="match status" value="1"/>
</dbReference>
<dbReference type="PATRIC" id="fig|1618658.3.peg.477"/>
<dbReference type="Pfam" id="PF01281">
    <property type="entry name" value="Ribosomal_L9_N"/>
    <property type="match status" value="1"/>
</dbReference>
<evidence type="ECO:0000259" key="8">
    <source>
        <dbReference type="Pfam" id="PF01281"/>
    </source>
</evidence>
<evidence type="ECO:0000256" key="2">
    <source>
        <dbReference type="ARBA" id="ARBA00022730"/>
    </source>
</evidence>
<evidence type="ECO:0000256" key="4">
    <source>
        <dbReference type="ARBA" id="ARBA00022980"/>
    </source>
</evidence>
<feature type="domain" description="Ribosomal protein L9" evidence="8">
    <location>
        <begin position="1"/>
        <end position="46"/>
    </location>
</feature>
<dbReference type="GO" id="GO:1990904">
    <property type="term" value="C:ribonucleoprotein complex"/>
    <property type="evidence" value="ECO:0007669"/>
    <property type="project" value="UniProtKB-KW"/>
</dbReference>
<dbReference type="EMBL" id="LCJT01000013">
    <property type="protein sequence ID" value="KKT83673.1"/>
    <property type="molecule type" value="Genomic_DNA"/>
</dbReference>
<comment type="caution">
    <text evidence="10">The sequence shown here is derived from an EMBL/GenBank/DDBJ whole genome shotgun (WGS) entry which is preliminary data.</text>
</comment>
<evidence type="ECO:0000256" key="1">
    <source>
        <dbReference type="ARBA" id="ARBA00010605"/>
    </source>
</evidence>
<keyword evidence="4 7" id="KW-0689">Ribosomal protein</keyword>
<dbReference type="InterPro" id="IPR020069">
    <property type="entry name" value="Ribosomal_bL9_C"/>
</dbReference>
<protein>
    <recommendedName>
        <fullName evidence="6 7">Large ribosomal subunit protein bL9</fullName>
    </recommendedName>
</protein>
<dbReference type="GO" id="GO:0019843">
    <property type="term" value="F:rRNA binding"/>
    <property type="evidence" value="ECO:0007669"/>
    <property type="project" value="UniProtKB-UniRule"/>
</dbReference>
<dbReference type="GO" id="GO:0005840">
    <property type="term" value="C:ribosome"/>
    <property type="evidence" value="ECO:0007669"/>
    <property type="project" value="UniProtKB-KW"/>
</dbReference>
<dbReference type="AlphaFoldDB" id="A0A0G1KJH2"/>
<dbReference type="Gene3D" id="3.40.5.10">
    <property type="entry name" value="Ribosomal protein L9, N-terminal domain"/>
    <property type="match status" value="1"/>
</dbReference>
<dbReference type="HAMAP" id="MF_00503">
    <property type="entry name" value="Ribosomal_bL9"/>
    <property type="match status" value="1"/>
</dbReference>
<dbReference type="Gene3D" id="3.10.430.100">
    <property type="entry name" value="Ribosomal protein L9, C-terminal domain"/>
    <property type="match status" value="1"/>
</dbReference>
<evidence type="ECO:0000256" key="3">
    <source>
        <dbReference type="ARBA" id="ARBA00022884"/>
    </source>
</evidence>
<comment type="function">
    <text evidence="7">Binds to the 23S rRNA.</text>
</comment>